<dbReference type="EMBL" id="QSFO01000012">
    <property type="protein sequence ID" value="RHA52953.1"/>
    <property type="molecule type" value="Genomic_DNA"/>
</dbReference>
<dbReference type="Proteomes" id="UP000284598">
    <property type="component" value="Unassembled WGS sequence"/>
</dbReference>
<dbReference type="AlphaFoldDB" id="A0A413RWV0"/>
<sequence>MLVTIRTILGIICLVLCVLDICFLIKIRRTMKMESLTKENILLKDSLTYKELMKSLKLFGAIAILAFVVIILSWF</sequence>
<dbReference type="RefSeq" id="WP_118025644.1">
    <property type="nucleotide sequence ID" value="NZ_QSFO01000012.1"/>
</dbReference>
<feature type="transmembrane region" description="Helical" evidence="1">
    <location>
        <begin position="6"/>
        <end position="25"/>
    </location>
</feature>
<accession>A0A413RWV0</accession>
<organism evidence="2 3">
    <name type="scientific">Eubacterium ventriosum</name>
    <dbReference type="NCBI Taxonomy" id="39496"/>
    <lineage>
        <taxon>Bacteria</taxon>
        <taxon>Bacillati</taxon>
        <taxon>Bacillota</taxon>
        <taxon>Clostridia</taxon>
        <taxon>Eubacteriales</taxon>
        <taxon>Eubacteriaceae</taxon>
        <taxon>Eubacterium</taxon>
    </lineage>
</organism>
<evidence type="ECO:0000313" key="2">
    <source>
        <dbReference type="EMBL" id="RHA52953.1"/>
    </source>
</evidence>
<evidence type="ECO:0000256" key="1">
    <source>
        <dbReference type="SAM" id="Phobius"/>
    </source>
</evidence>
<gene>
    <name evidence="2" type="ORF">DW929_10090</name>
</gene>
<keyword evidence="1" id="KW-1133">Transmembrane helix</keyword>
<evidence type="ECO:0000313" key="3">
    <source>
        <dbReference type="Proteomes" id="UP000284598"/>
    </source>
</evidence>
<feature type="transmembrane region" description="Helical" evidence="1">
    <location>
        <begin position="56"/>
        <end position="74"/>
    </location>
</feature>
<proteinExistence type="predicted"/>
<keyword evidence="1" id="KW-0812">Transmembrane</keyword>
<keyword evidence="1" id="KW-0472">Membrane</keyword>
<reference evidence="2 3" key="1">
    <citation type="submission" date="2018-08" db="EMBL/GenBank/DDBJ databases">
        <title>A genome reference for cultivated species of the human gut microbiota.</title>
        <authorList>
            <person name="Zou Y."/>
            <person name="Xue W."/>
            <person name="Luo G."/>
        </authorList>
    </citation>
    <scope>NUCLEOTIDE SEQUENCE [LARGE SCALE GENOMIC DNA]</scope>
    <source>
        <strain evidence="2 3">AM43-2</strain>
    </source>
</reference>
<comment type="caution">
    <text evidence="2">The sequence shown here is derived from an EMBL/GenBank/DDBJ whole genome shotgun (WGS) entry which is preliminary data.</text>
</comment>
<name>A0A413RWV0_9FIRM</name>
<protein>
    <submittedName>
        <fullName evidence="2">Uncharacterized protein</fullName>
    </submittedName>
</protein>